<dbReference type="InterPro" id="IPR009100">
    <property type="entry name" value="AcylCoA_DH/oxidase_NM_dom_sf"/>
</dbReference>
<name>X1RFC6_9ZZZZ</name>
<comment type="caution">
    <text evidence="2">The sequence shown here is derived from an EMBL/GenBank/DDBJ whole genome shotgun (WGS) entry which is preliminary data.</text>
</comment>
<dbReference type="EMBL" id="BARV01043725">
    <property type="protein sequence ID" value="GAI65691.1"/>
    <property type="molecule type" value="Genomic_DNA"/>
</dbReference>
<dbReference type="GO" id="GO:0050660">
    <property type="term" value="F:flavin adenine dinucleotide binding"/>
    <property type="evidence" value="ECO:0007669"/>
    <property type="project" value="InterPro"/>
</dbReference>
<organism evidence="2">
    <name type="scientific">marine sediment metagenome</name>
    <dbReference type="NCBI Taxonomy" id="412755"/>
    <lineage>
        <taxon>unclassified sequences</taxon>
        <taxon>metagenomes</taxon>
        <taxon>ecological metagenomes</taxon>
    </lineage>
</organism>
<dbReference type="Pfam" id="PF02771">
    <property type="entry name" value="Acyl-CoA_dh_N"/>
    <property type="match status" value="1"/>
</dbReference>
<dbReference type="InterPro" id="IPR037069">
    <property type="entry name" value="AcylCoA_DH/ox_N_sf"/>
</dbReference>
<feature type="domain" description="Acyl-CoA dehydrogenase/oxidase N-terminal" evidence="1">
    <location>
        <begin position="6"/>
        <end position="46"/>
    </location>
</feature>
<evidence type="ECO:0000259" key="1">
    <source>
        <dbReference type="Pfam" id="PF02771"/>
    </source>
</evidence>
<sequence>MEYFLTEQQKDIKGLARRIAEEKILPVRAELDEKEEFPWAVIKDLA</sequence>
<accession>X1RFC6</accession>
<gene>
    <name evidence="2" type="ORF">S06H3_65114</name>
</gene>
<dbReference type="InterPro" id="IPR013786">
    <property type="entry name" value="AcylCoA_DH/ox_N"/>
</dbReference>
<evidence type="ECO:0000313" key="2">
    <source>
        <dbReference type="EMBL" id="GAI65691.1"/>
    </source>
</evidence>
<feature type="non-terminal residue" evidence="2">
    <location>
        <position position="46"/>
    </location>
</feature>
<dbReference type="Gene3D" id="1.10.540.10">
    <property type="entry name" value="Acyl-CoA dehydrogenase/oxidase, N-terminal domain"/>
    <property type="match status" value="1"/>
</dbReference>
<dbReference type="AlphaFoldDB" id="X1RFC6"/>
<dbReference type="SUPFAM" id="SSF56645">
    <property type="entry name" value="Acyl-CoA dehydrogenase NM domain-like"/>
    <property type="match status" value="1"/>
</dbReference>
<dbReference type="GO" id="GO:0016627">
    <property type="term" value="F:oxidoreductase activity, acting on the CH-CH group of donors"/>
    <property type="evidence" value="ECO:0007669"/>
    <property type="project" value="InterPro"/>
</dbReference>
<proteinExistence type="predicted"/>
<reference evidence="2" key="1">
    <citation type="journal article" date="2014" name="Front. Microbiol.">
        <title>High frequency of phylogenetically diverse reductive dehalogenase-homologous genes in deep subseafloor sedimentary metagenomes.</title>
        <authorList>
            <person name="Kawai M."/>
            <person name="Futagami T."/>
            <person name="Toyoda A."/>
            <person name="Takaki Y."/>
            <person name="Nishi S."/>
            <person name="Hori S."/>
            <person name="Arai W."/>
            <person name="Tsubouchi T."/>
            <person name="Morono Y."/>
            <person name="Uchiyama I."/>
            <person name="Ito T."/>
            <person name="Fujiyama A."/>
            <person name="Inagaki F."/>
            <person name="Takami H."/>
        </authorList>
    </citation>
    <scope>NUCLEOTIDE SEQUENCE</scope>
    <source>
        <strain evidence="2">Expedition CK06-06</strain>
    </source>
</reference>
<protein>
    <recommendedName>
        <fullName evidence="1">Acyl-CoA dehydrogenase/oxidase N-terminal domain-containing protein</fullName>
    </recommendedName>
</protein>